<dbReference type="OrthoDB" id="659at2759"/>
<evidence type="ECO:0000256" key="1">
    <source>
        <dbReference type="ARBA" id="ARBA00022723"/>
    </source>
</evidence>
<keyword evidence="3" id="KW-0862">Zinc</keyword>
<evidence type="ECO:0000259" key="5">
    <source>
        <dbReference type="PROSITE" id="PS51747"/>
    </source>
</evidence>
<feature type="domain" description="CMP/dCMP-type deaminase" evidence="5">
    <location>
        <begin position="206"/>
        <end position="307"/>
    </location>
</feature>
<dbReference type="InterPro" id="IPR016192">
    <property type="entry name" value="APOBEC/CMP_deaminase_Zn-bd"/>
</dbReference>
<reference evidence="6" key="1">
    <citation type="submission" date="2021-03" db="EMBL/GenBank/DDBJ databases">
        <authorList>
            <person name="Li Z."/>
            <person name="Yang C."/>
        </authorList>
    </citation>
    <scope>NUCLEOTIDE SEQUENCE</scope>
    <source>
        <strain evidence="6">Dzin_1.0</strain>
        <tissue evidence="6">Leaf</tissue>
    </source>
</reference>
<dbReference type="GO" id="GO:0008270">
    <property type="term" value="F:zinc ion binding"/>
    <property type="evidence" value="ECO:0007669"/>
    <property type="project" value="InterPro"/>
</dbReference>
<keyword evidence="2" id="KW-0378">Hydrolase</keyword>
<accession>A0A9D5HQQ2</accession>
<dbReference type="InterPro" id="IPR016193">
    <property type="entry name" value="Cytidine_deaminase-like"/>
</dbReference>
<dbReference type="PANTHER" id="PTHR11079">
    <property type="entry name" value="CYTOSINE DEAMINASE FAMILY MEMBER"/>
    <property type="match status" value="1"/>
</dbReference>
<dbReference type="Pfam" id="PF00383">
    <property type="entry name" value="dCMP_cyt_deam_1"/>
    <property type="match status" value="1"/>
</dbReference>
<keyword evidence="1" id="KW-0479">Metal-binding</keyword>
<keyword evidence="7" id="KW-1185">Reference proteome</keyword>
<name>A0A9D5HQQ2_9LILI</name>
<dbReference type="InterPro" id="IPR002125">
    <property type="entry name" value="CMP_dCMP_dom"/>
</dbReference>
<evidence type="ECO:0000256" key="4">
    <source>
        <dbReference type="SAM" id="MobiDB-lite"/>
    </source>
</evidence>
<organism evidence="6 7">
    <name type="scientific">Dioscorea zingiberensis</name>
    <dbReference type="NCBI Taxonomy" id="325984"/>
    <lineage>
        <taxon>Eukaryota</taxon>
        <taxon>Viridiplantae</taxon>
        <taxon>Streptophyta</taxon>
        <taxon>Embryophyta</taxon>
        <taxon>Tracheophyta</taxon>
        <taxon>Spermatophyta</taxon>
        <taxon>Magnoliopsida</taxon>
        <taxon>Liliopsida</taxon>
        <taxon>Dioscoreales</taxon>
        <taxon>Dioscoreaceae</taxon>
        <taxon>Dioscorea</taxon>
    </lineage>
</organism>
<comment type="caution">
    <text evidence="6">The sequence shown here is derived from an EMBL/GenBank/DDBJ whole genome shotgun (WGS) entry which is preliminary data.</text>
</comment>
<dbReference type="CDD" id="cd01285">
    <property type="entry name" value="nucleoside_deaminase"/>
    <property type="match status" value="1"/>
</dbReference>
<dbReference type="Gene3D" id="3.40.140.10">
    <property type="entry name" value="Cytidine Deaminase, domain 2"/>
    <property type="match status" value="1"/>
</dbReference>
<dbReference type="Proteomes" id="UP001085076">
    <property type="component" value="Miscellaneous, Linkage group lg01"/>
</dbReference>
<feature type="region of interest" description="Disordered" evidence="4">
    <location>
        <begin position="1"/>
        <end position="77"/>
    </location>
</feature>
<evidence type="ECO:0000256" key="3">
    <source>
        <dbReference type="ARBA" id="ARBA00022833"/>
    </source>
</evidence>
<reference evidence="6" key="2">
    <citation type="journal article" date="2022" name="Hortic Res">
        <title>The genome of Dioscorea zingiberensis sheds light on the biosynthesis, origin and evolution of the medicinally important diosgenin saponins.</title>
        <authorList>
            <person name="Li Y."/>
            <person name="Tan C."/>
            <person name="Li Z."/>
            <person name="Guo J."/>
            <person name="Li S."/>
            <person name="Chen X."/>
            <person name="Wang C."/>
            <person name="Dai X."/>
            <person name="Yang H."/>
            <person name="Song W."/>
            <person name="Hou L."/>
            <person name="Xu J."/>
            <person name="Tong Z."/>
            <person name="Xu A."/>
            <person name="Yuan X."/>
            <person name="Wang W."/>
            <person name="Yang Q."/>
            <person name="Chen L."/>
            <person name="Sun Z."/>
            <person name="Wang K."/>
            <person name="Pan B."/>
            <person name="Chen J."/>
            <person name="Bao Y."/>
            <person name="Liu F."/>
            <person name="Qi X."/>
            <person name="Gang D.R."/>
            <person name="Wen J."/>
            <person name="Li J."/>
        </authorList>
    </citation>
    <scope>NUCLEOTIDE SEQUENCE</scope>
    <source>
        <strain evidence="6">Dzin_1.0</strain>
    </source>
</reference>
<dbReference type="GO" id="GO:0052717">
    <property type="term" value="F:tRNA-specific adenosine-34 deaminase activity"/>
    <property type="evidence" value="ECO:0007669"/>
    <property type="project" value="TreeGrafter"/>
</dbReference>
<dbReference type="AlphaFoldDB" id="A0A9D5HQQ2"/>
<dbReference type="EMBL" id="JAGGNH010000001">
    <property type="protein sequence ID" value="KAJ0985291.1"/>
    <property type="molecule type" value="Genomic_DNA"/>
</dbReference>
<protein>
    <recommendedName>
        <fullName evidence="5">CMP/dCMP-type deaminase domain-containing protein</fullName>
    </recommendedName>
</protein>
<dbReference type="PANTHER" id="PTHR11079:SF149">
    <property type="entry name" value="TRNA-SPECIFIC ADENOSINE DEAMINASE 2"/>
    <property type="match status" value="1"/>
</dbReference>
<dbReference type="PROSITE" id="PS00903">
    <property type="entry name" value="CYT_DCMP_DEAMINASES_1"/>
    <property type="match status" value="1"/>
</dbReference>
<sequence>MKASHRDLTVGSLKSGPNSLGFSPRAEIRSSLRSGKKCVAVREKRGKGSQGEGKLGRNSSNEPGTGAPNCDRGRPSRRRKESCRCWCSLKLGQKLKGAEVHALAATAAGGSGPTGGSRMWLKHGEAAQDAQTAAVARAFGHRGRRQLTTKNLQNWILFQNWIQLQITHLISSPSLLNKSVVEDPLLNSHFCTFLSKMAVERILISTSNNAFMELALDQARIALENLEVPVGCVIVEDGNVIASGRNRTTETRNATRHAEMDAIDSVLEKWQKIGLDHLQVAEKFSKCDIYVTCEPCIMCASALSILG</sequence>
<dbReference type="GO" id="GO:0002100">
    <property type="term" value="P:tRNA wobble adenosine to inosine editing"/>
    <property type="evidence" value="ECO:0007669"/>
    <property type="project" value="TreeGrafter"/>
</dbReference>
<evidence type="ECO:0000256" key="2">
    <source>
        <dbReference type="ARBA" id="ARBA00022801"/>
    </source>
</evidence>
<evidence type="ECO:0000313" key="7">
    <source>
        <dbReference type="Proteomes" id="UP001085076"/>
    </source>
</evidence>
<dbReference type="SUPFAM" id="SSF53927">
    <property type="entry name" value="Cytidine deaminase-like"/>
    <property type="match status" value="1"/>
</dbReference>
<dbReference type="PROSITE" id="PS51747">
    <property type="entry name" value="CYT_DCMP_DEAMINASES_2"/>
    <property type="match status" value="1"/>
</dbReference>
<gene>
    <name evidence="6" type="ORF">J5N97_003647</name>
</gene>
<evidence type="ECO:0000313" key="6">
    <source>
        <dbReference type="EMBL" id="KAJ0985291.1"/>
    </source>
</evidence>
<proteinExistence type="predicted"/>